<feature type="compositionally biased region" description="Acidic residues" evidence="1">
    <location>
        <begin position="117"/>
        <end position="126"/>
    </location>
</feature>
<feature type="compositionally biased region" description="Basic and acidic residues" evidence="1">
    <location>
        <begin position="63"/>
        <end position="78"/>
    </location>
</feature>
<proteinExistence type="predicted"/>
<sequence length="249" mass="28488">MPKRSRTMGPAAQKAPDEANEDRRKRLRMALVVEQAVEKATGLMDEFIRKRFRSKLLEYYKQEAAKTGDKEQGQDKVSLESATLTRKEISETLKGLVVMLNTQKKQDQSETSPEPDGVSEDVDVTEETTGGGDRNMDQYEDEDDDDDDDGYSDRDKNENEKANISEDECISSPWSVGDPSTPKDLFLEGSPQVDLMGPFLNERDNRNRADRAVDPFLRDPTIQSLRSEADYENYHKRPRINFNHYGWRA</sequence>
<feature type="compositionally biased region" description="Acidic residues" evidence="1">
    <location>
        <begin position="138"/>
        <end position="150"/>
    </location>
</feature>
<reference evidence="2 3" key="1">
    <citation type="submission" date="2023-09" db="EMBL/GenBank/DDBJ databases">
        <title>Multi-omics analysis of a traditional fermented food reveals byproduct-associated fungal strains for waste-to-food upcycling.</title>
        <authorList>
            <consortium name="Lawrence Berkeley National Laboratory"/>
            <person name="Rekdal V.M."/>
            <person name="Villalobos-Escobedo J.M."/>
            <person name="Rodriguez-Valeron N."/>
            <person name="Garcia M.O."/>
            <person name="Vasquez D.P."/>
            <person name="Damayanti I."/>
            <person name="Sorensen P.M."/>
            <person name="Baidoo E.E."/>
            <person name="De Carvalho A.C."/>
            <person name="Riley R."/>
            <person name="Lipzen A."/>
            <person name="He G."/>
            <person name="Yan M."/>
            <person name="Haridas S."/>
            <person name="Daum C."/>
            <person name="Yoshinaga Y."/>
            <person name="Ng V."/>
            <person name="Grigoriev I.V."/>
            <person name="Munk R."/>
            <person name="Nuraida L."/>
            <person name="Wijaya C.H."/>
            <person name="Morales P.-C."/>
            <person name="Keasling J.D."/>
        </authorList>
    </citation>
    <scope>NUCLEOTIDE SEQUENCE [LARGE SCALE GENOMIC DNA]</scope>
    <source>
        <strain evidence="2 3">FGSC 2613</strain>
    </source>
</reference>
<evidence type="ECO:0000313" key="3">
    <source>
        <dbReference type="Proteomes" id="UP001451303"/>
    </source>
</evidence>
<gene>
    <name evidence="2" type="ORF">QR685DRAFT_193001</name>
</gene>
<protein>
    <submittedName>
        <fullName evidence="2">Uncharacterized protein</fullName>
    </submittedName>
</protein>
<name>A0ABR3DN26_NEUIN</name>
<accession>A0ABR3DN26</accession>
<keyword evidence="3" id="KW-1185">Reference proteome</keyword>
<evidence type="ECO:0000256" key="1">
    <source>
        <dbReference type="SAM" id="MobiDB-lite"/>
    </source>
</evidence>
<evidence type="ECO:0000313" key="2">
    <source>
        <dbReference type="EMBL" id="KAL0474034.1"/>
    </source>
</evidence>
<comment type="caution">
    <text evidence="2">The sequence shown here is derived from an EMBL/GenBank/DDBJ whole genome shotgun (WGS) entry which is preliminary data.</text>
</comment>
<dbReference type="EMBL" id="JAVLET010000002">
    <property type="protein sequence ID" value="KAL0474034.1"/>
    <property type="molecule type" value="Genomic_DNA"/>
</dbReference>
<dbReference type="Proteomes" id="UP001451303">
    <property type="component" value="Unassembled WGS sequence"/>
</dbReference>
<feature type="region of interest" description="Disordered" evidence="1">
    <location>
        <begin position="63"/>
        <end position="85"/>
    </location>
</feature>
<feature type="region of interest" description="Disordered" evidence="1">
    <location>
        <begin position="102"/>
        <end position="183"/>
    </location>
</feature>
<feature type="compositionally biased region" description="Basic and acidic residues" evidence="1">
    <location>
        <begin position="151"/>
        <end position="164"/>
    </location>
</feature>
<organism evidence="2 3">
    <name type="scientific">Neurospora intermedia</name>
    <dbReference type="NCBI Taxonomy" id="5142"/>
    <lineage>
        <taxon>Eukaryota</taxon>
        <taxon>Fungi</taxon>
        <taxon>Dikarya</taxon>
        <taxon>Ascomycota</taxon>
        <taxon>Pezizomycotina</taxon>
        <taxon>Sordariomycetes</taxon>
        <taxon>Sordariomycetidae</taxon>
        <taxon>Sordariales</taxon>
        <taxon>Sordariaceae</taxon>
        <taxon>Neurospora</taxon>
    </lineage>
</organism>
<feature type="region of interest" description="Disordered" evidence="1">
    <location>
        <begin position="1"/>
        <end position="23"/>
    </location>
</feature>